<proteinExistence type="predicted"/>
<name>A0AC58RVH5_TOBAC</name>
<evidence type="ECO:0000313" key="1">
    <source>
        <dbReference type="Proteomes" id="UP000790787"/>
    </source>
</evidence>
<reference evidence="2" key="2">
    <citation type="submission" date="2025-08" db="UniProtKB">
        <authorList>
            <consortium name="RefSeq"/>
        </authorList>
    </citation>
    <scope>IDENTIFICATION</scope>
    <source>
        <tissue evidence="2">Leaf</tissue>
    </source>
</reference>
<sequence length="166" mass="18776">MASQWPIIMIIGPLVPSLHSSVDEISEENDRINLFKPQSELNTKDSSSVVYVSFGSSAVLGGEQLEELAWGLAQSNCHFLWAVRDSEESKKTSEEGMPVWVDQKTNTKFMADVLKVGVRVKVNEKRIATSEEIETCVKEVIEGDRKKKIKKTMKKGMGRQEEKMEW</sequence>
<keyword evidence="1" id="KW-1185">Reference proteome</keyword>
<organism evidence="1 2">
    <name type="scientific">Nicotiana tabacum</name>
    <name type="common">Common tobacco</name>
    <dbReference type="NCBI Taxonomy" id="4097"/>
    <lineage>
        <taxon>Eukaryota</taxon>
        <taxon>Viridiplantae</taxon>
        <taxon>Streptophyta</taxon>
        <taxon>Embryophyta</taxon>
        <taxon>Tracheophyta</taxon>
        <taxon>Spermatophyta</taxon>
        <taxon>Magnoliopsida</taxon>
        <taxon>eudicotyledons</taxon>
        <taxon>Gunneridae</taxon>
        <taxon>Pentapetalae</taxon>
        <taxon>asterids</taxon>
        <taxon>lamiids</taxon>
        <taxon>Solanales</taxon>
        <taxon>Solanaceae</taxon>
        <taxon>Nicotianoideae</taxon>
        <taxon>Nicotianeae</taxon>
        <taxon>Nicotiana</taxon>
    </lineage>
</organism>
<gene>
    <name evidence="2" type="primary">LOC142163349</name>
</gene>
<accession>A0AC58RVH5</accession>
<dbReference type="RefSeq" id="XP_075076725.1">
    <property type="nucleotide sequence ID" value="XM_075220624.1"/>
</dbReference>
<protein>
    <submittedName>
        <fullName evidence="2">Mogroside I-E synthase-like</fullName>
    </submittedName>
</protein>
<evidence type="ECO:0000313" key="2">
    <source>
        <dbReference type="RefSeq" id="XP_075076725.1"/>
    </source>
</evidence>
<dbReference type="Proteomes" id="UP000790787">
    <property type="component" value="Chromosome 8"/>
</dbReference>
<reference evidence="1" key="1">
    <citation type="journal article" date="2014" name="Nat. Commun.">
        <title>The tobacco genome sequence and its comparison with those of tomato and potato.</title>
        <authorList>
            <person name="Sierro N."/>
            <person name="Battey J.N."/>
            <person name="Ouadi S."/>
            <person name="Bakaher N."/>
            <person name="Bovet L."/>
            <person name="Willig A."/>
            <person name="Goepfert S."/>
            <person name="Peitsch M.C."/>
            <person name="Ivanov N.V."/>
        </authorList>
    </citation>
    <scope>NUCLEOTIDE SEQUENCE [LARGE SCALE GENOMIC DNA]</scope>
</reference>